<dbReference type="EMBL" id="JACEIK010003414">
    <property type="protein sequence ID" value="MCD9641631.1"/>
    <property type="molecule type" value="Genomic_DNA"/>
</dbReference>
<dbReference type="Proteomes" id="UP000823775">
    <property type="component" value="Unassembled WGS sequence"/>
</dbReference>
<name>A0ABS8V4T7_DATST</name>
<keyword evidence="2" id="KW-1185">Reference proteome</keyword>
<reference evidence="1 2" key="1">
    <citation type="journal article" date="2021" name="BMC Genomics">
        <title>Datura genome reveals duplications of psychoactive alkaloid biosynthetic genes and high mutation rate following tissue culture.</title>
        <authorList>
            <person name="Rajewski A."/>
            <person name="Carter-House D."/>
            <person name="Stajich J."/>
            <person name="Litt A."/>
        </authorList>
    </citation>
    <scope>NUCLEOTIDE SEQUENCE [LARGE SCALE GENOMIC DNA]</scope>
    <source>
        <strain evidence="1">AR-01</strain>
    </source>
</reference>
<proteinExistence type="predicted"/>
<comment type="caution">
    <text evidence="1">The sequence shown here is derived from an EMBL/GenBank/DDBJ whole genome shotgun (WGS) entry which is preliminary data.</text>
</comment>
<evidence type="ECO:0000313" key="2">
    <source>
        <dbReference type="Proteomes" id="UP000823775"/>
    </source>
</evidence>
<organism evidence="1 2">
    <name type="scientific">Datura stramonium</name>
    <name type="common">Jimsonweed</name>
    <name type="synonym">Common thornapple</name>
    <dbReference type="NCBI Taxonomy" id="4076"/>
    <lineage>
        <taxon>Eukaryota</taxon>
        <taxon>Viridiplantae</taxon>
        <taxon>Streptophyta</taxon>
        <taxon>Embryophyta</taxon>
        <taxon>Tracheophyta</taxon>
        <taxon>Spermatophyta</taxon>
        <taxon>Magnoliopsida</taxon>
        <taxon>eudicotyledons</taxon>
        <taxon>Gunneridae</taxon>
        <taxon>Pentapetalae</taxon>
        <taxon>asterids</taxon>
        <taxon>lamiids</taxon>
        <taxon>Solanales</taxon>
        <taxon>Solanaceae</taxon>
        <taxon>Solanoideae</taxon>
        <taxon>Datureae</taxon>
        <taxon>Datura</taxon>
    </lineage>
</organism>
<sequence>MAERVPEELVEAIEGTEIQYNPQQQCHIQQKHPYGDPDLIEINGIIVRVRLKSRNRHTKLLKYFNQEKLIRQQLILLLFHYHLDEGLKFNSYDSSLFVPGTESGIVPSSVPSSELTIVSGFVPPEFFSSCPDLEGTFTKSVSLMFLQFGLELLPLSIG</sequence>
<protein>
    <submittedName>
        <fullName evidence="1">Uncharacterized protein</fullName>
    </submittedName>
</protein>
<accession>A0ABS8V4T7</accession>
<evidence type="ECO:0000313" key="1">
    <source>
        <dbReference type="EMBL" id="MCD9641631.1"/>
    </source>
</evidence>
<gene>
    <name evidence="1" type="ORF">HAX54_027946</name>
</gene>